<comment type="caution">
    <text evidence="11">The sequence shown here is derived from an EMBL/GenBank/DDBJ whole genome shotgun (WGS) entry which is preliminary data.</text>
</comment>
<evidence type="ECO:0000256" key="7">
    <source>
        <dbReference type="ARBA" id="ARBA00023136"/>
    </source>
</evidence>
<feature type="domain" description="Tripartite ATP-independent periplasmic transporters DctQ component" evidence="10">
    <location>
        <begin position="24"/>
        <end position="151"/>
    </location>
</feature>
<keyword evidence="6 9" id="KW-1133">Transmembrane helix</keyword>
<dbReference type="GO" id="GO:0015740">
    <property type="term" value="P:C4-dicarboxylate transport"/>
    <property type="evidence" value="ECO:0007669"/>
    <property type="project" value="TreeGrafter"/>
</dbReference>
<keyword evidence="3" id="KW-1003">Cell membrane</keyword>
<dbReference type="OrthoDB" id="9815614at2"/>
<keyword evidence="12" id="KW-1185">Reference proteome</keyword>
<keyword evidence="7 9" id="KW-0472">Membrane</keyword>
<sequence length="156" mass="17938">MKVINWLDKHFEEYILVILSLLTVVVIFIQVVMRYLLDSSLVWSEELARYAFIWMVFIGVSYAVKKQRHITVDAFALLFNDKGKIVLAMIGNVFFFSFCLILAYFGYGVILKVSRLSPALEIPLGWIYAAPVVGLILSAIRLIQILYKQVKELKTL</sequence>
<dbReference type="Pfam" id="PF04290">
    <property type="entry name" value="DctQ"/>
    <property type="match status" value="1"/>
</dbReference>
<evidence type="ECO:0000256" key="3">
    <source>
        <dbReference type="ARBA" id="ARBA00022475"/>
    </source>
</evidence>
<feature type="transmembrane region" description="Helical" evidence="9">
    <location>
        <begin position="126"/>
        <end position="147"/>
    </location>
</feature>
<dbReference type="GO" id="GO:0022857">
    <property type="term" value="F:transmembrane transporter activity"/>
    <property type="evidence" value="ECO:0007669"/>
    <property type="project" value="TreeGrafter"/>
</dbReference>
<evidence type="ECO:0000259" key="10">
    <source>
        <dbReference type="Pfam" id="PF04290"/>
    </source>
</evidence>
<dbReference type="RefSeq" id="WP_113807279.1">
    <property type="nucleotide sequence ID" value="NZ_QOCW01000021.1"/>
</dbReference>
<protein>
    <submittedName>
        <fullName evidence="11">TRAP transporter small permease</fullName>
    </submittedName>
</protein>
<gene>
    <name evidence="11" type="ORF">DS031_17115</name>
</gene>
<dbReference type="InterPro" id="IPR055348">
    <property type="entry name" value="DctQ"/>
</dbReference>
<keyword evidence="2" id="KW-0813">Transport</keyword>
<evidence type="ECO:0000256" key="1">
    <source>
        <dbReference type="ARBA" id="ARBA00004429"/>
    </source>
</evidence>
<keyword evidence="5 9" id="KW-0812">Transmembrane</keyword>
<accession>A0A366XPU0</accession>
<dbReference type="PANTHER" id="PTHR35011">
    <property type="entry name" value="2,3-DIKETO-L-GULONATE TRAP TRANSPORTER SMALL PERMEASE PROTEIN YIAM"/>
    <property type="match status" value="1"/>
</dbReference>
<feature type="transmembrane region" description="Helical" evidence="9">
    <location>
        <begin position="47"/>
        <end position="64"/>
    </location>
</feature>
<dbReference type="EMBL" id="QOCW01000021">
    <property type="protein sequence ID" value="RBW68380.1"/>
    <property type="molecule type" value="Genomic_DNA"/>
</dbReference>
<evidence type="ECO:0000256" key="5">
    <source>
        <dbReference type="ARBA" id="ARBA00022692"/>
    </source>
</evidence>
<proteinExistence type="inferred from homology"/>
<reference evidence="11 12" key="1">
    <citation type="submission" date="2018-07" db="EMBL/GenBank/DDBJ databases">
        <title>Lottiidibacillus patelloidae gen. nov., sp. nov., isolated from the intestinal tract of a marine limpet and the reclassification of B. taeanensis BH030017T, B. algicola KMM 3737T and B. hwajinpoensis SW-72T as genus Lottiidibacillus.</title>
        <authorList>
            <person name="Liu R."/>
            <person name="Huang Z."/>
        </authorList>
    </citation>
    <scope>NUCLEOTIDE SEQUENCE [LARGE SCALE GENOMIC DNA]</scope>
    <source>
        <strain evidence="11 12">BH030017</strain>
    </source>
</reference>
<dbReference type="InterPro" id="IPR007387">
    <property type="entry name" value="TRAP_DctQ"/>
</dbReference>
<dbReference type="GO" id="GO:0005886">
    <property type="term" value="C:plasma membrane"/>
    <property type="evidence" value="ECO:0007669"/>
    <property type="project" value="UniProtKB-SubCell"/>
</dbReference>
<evidence type="ECO:0000313" key="11">
    <source>
        <dbReference type="EMBL" id="RBW68380.1"/>
    </source>
</evidence>
<keyword evidence="4" id="KW-0997">Cell inner membrane</keyword>
<evidence type="ECO:0000256" key="9">
    <source>
        <dbReference type="SAM" id="Phobius"/>
    </source>
</evidence>
<feature type="transmembrane region" description="Helical" evidence="9">
    <location>
        <begin position="85"/>
        <end position="106"/>
    </location>
</feature>
<comment type="similarity">
    <text evidence="8">Belongs to the TRAP transporter small permease family.</text>
</comment>
<dbReference type="PANTHER" id="PTHR35011:SF2">
    <property type="entry name" value="2,3-DIKETO-L-GULONATE TRAP TRANSPORTER SMALL PERMEASE PROTEIN YIAM"/>
    <property type="match status" value="1"/>
</dbReference>
<evidence type="ECO:0000256" key="2">
    <source>
        <dbReference type="ARBA" id="ARBA00022448"/>
    </source>
</evidence>
<evidence type="ECO:0000256" key="8">
    <source>
        <dbReference type="ARBA" id="ARBA00038436"/>
    </source>
</evidence>
<dbReference type="Proteomes" id="UP000253314">
    <property type="component" value="Unassembled WGS sequence"/>
</dbReference>
<evidence type="ECO:0000313" key="12">
    <source>
        <dbReference type="Proteomes" id="UP000253314"/>
    </source>
</evidence>
<evidence type="ECO:0000256" key="6">
    <source>
        <dbReference type="ARBA" id="ARBA00022989"/>
    </source>
</evidence>
<feature type="transmembrane region" description="Helical" evidence="9">
    <location>
        <begin position="14"/>
        <end position="35"/>
    </location>
</feature>
<organism evidence="11 12">
    <name type="scientific">Bacillus taeanensis</name>
    <dbReference type="NCBI Taxonomy" id="273032"/>
    <lineage>
        <taxon>Bacteria</taxon>
        <taxon>Bacillati</taxon>
        <taxon>Bacillota</taxon>
        <taxon>Bacilli</taxon>
        <taxon>Bacillales</taxon>
        <taxon>Bacillaceae</taxon>
        <taxon>Bacillus</taxon>
    </lineage>
</organism>
<evidence type="ECO:0000256" key="4">
    <source>
        <dbReference type="ARBA" id="ARBA00022519"/>
    </source>
</evidence>
<name>A0A366XPU0_9BACI</name>
<comment type="subcellular location">
    <subcellularLocation>
        <location evidence="1">Cell inner membrane</location>
        <topology evidence="1">Multi-pass membrane protein</topology>
    </subcellularLocation>
</comment>
<dbReference type="AlphaFoldDB" id="A0A366XPU0"/>